<proteinExistence type="predicted"/>
<dbReference type="Proteomes" id="UP000191931">
    <property type="component" value="Unassembled WGS sequence"/>
</dbReference>
<dbReference type="AlphaFoldDB" id="A0A1W1H9B9"/>
<gene>
    <name evidence="1" type="ORF">MTBBW1_1670055</name>
</gene>
<dbReference type="OrthoDB" id="9799618at2"/>
<dbReference type="RefSeq" id="WP_080805677.1">
    <property type="nucleotide sequence ID" value="NZ_LT828551.1"/>
</dbReference>
<accession>A0A1W1H9B9</accession>
<sequence length="106" mass="11686">MLAQGKDFVMNECAEPGPEKCQCNSLPAVDFSTFMISLYSSALVQLGEMPDPSTGSRSKNLSVARQTIDMIDMLAQKTHGNLDSEEEKLMKSLNHELKLAYVKAKC</sequence>
<name>A0A1W1H9B9_9BACT</name>
<reference evidence="1 2" key="1">
    <citation type="submission" date="2017-03" db="EMBL/GenBank/DDBJ databases">
        <authorList>
            <person name="Afonso C.L."/>
            <person name="Miller P.J."/>
            <person name="Scott M.A."/>
            <person name="Spackman E."/>
            <person name="Goraichik I."/>
            <person name="Dimitrov K.M."/>
            <person name="Suarez D.L."/>
            <person name="Swayne D.E."/>
        </authorList>
    </citation>
    <scope>NUCLEOTIDE SEQUENCE [LARGE SCALE GENOMIC DNA]</scope>
    <source>
        <strain evidence="1">PRJEB14757</strain>
    </source>
</reference>
<evidence type="ECO:0008006" key="3">
    <source>
        <dbReference type="Google" id="ProtNLM"/>
    </source>
</evidence>
<dbReference type="Pfam" id="PF08899">
    <property type="entry name" value="DUF1844"/>
    <property type="match status" value="1"/>
</dbReference>
<dbReference type="STRING" id="1246637.MTBBW1_1670055"/>
<evidence type="ECO:0000313" key="2">
    <source>
        <dbReference type="Proteomes" id="UP000191931"/>
    </source>
</evidence>
<protein>
    <recommendedName>
        <fullName evidence="3">DUF1844 domain-containing protein</fullName>
    </recommendedName>
</protein>
<organism evidence="1 2">
    <name type="scientific">Desulfamplus magnetovallimortis</name>
    <dbReference type="NCBI Taxonomy" id="1246637"/>
    <lineage>
        <taxon>Bacteria</taxon>
        <taxon>Pseudomonadati</taxon>
        <taxon>Thermodesulfobacteriota</taxon>
        <taxon>Desulfobacteria</taxon>
        <taxon>Desulfobacterales</taxon>
        <taxon>Desulfobacteraceae</taxon>
        <taxon>Desulfamplus</taxon>
    </lineage>
</organism>
<evidence type="ECO:0000313" key="1">
    <source>
        <dbReference type="EMBL" id="SLM29039.1"/>
    </source>
</evidence>
<dbReference type="InterPro" id="IPR014995">
    <property type="entry name" value="DUF1844"/>
</dbReference>
<keyword evidence="2" id="KW-1185">Reference proteome</keyword>
<dbReference type="EMBL" id="FWEV01000076">
    <property type="protein sequence ID" value="SLM29039.1"/>
    <property type="molecule type" value="Genomic_DNA"/>
</dbReference>